<feature type="short sequence motif" description="DGA/G" evidence="3">
    <location>
        <begin position="257"/>
        <end position="259"/>
    </location>
</feature>
<evidence type="ECO:0000313" key="7">
    <source>
        <dbReference type="Proteomes" id="UP001516061"/>
    </source>
</evidence>
<dbReference type="EMBL" id="JABSNM010000001">
    <property type="protein sequence ID" value="NRT54608.1"/>
    <property type="molecule type" value="Genomic_DNA"/>
</dbReference>
<dbReference type="CDD" id="cd07205">
    <property type="entry name" value="Pat_PNPLA6_PNPLA7_NTE1_like"/>
    <property type="match status" value="1"/>
</dbReference>
<feature type="chain" id="PRO_5045539717" evidence="4">
    <location>
        <begin position="30"/>
        <end position="805"/>
    </location>
</feature>
<evidence type="ECO:0000256" key="4">
    <source>
        <dbReference type="SAM" id="SignalP"/>
    </source>
</evidence>
<sequence length="805" mass="86195">MSSVLARRLRRLRCLPAAAAALLLGGVLAAVPVRAQVGQPDPGSASDPEPVAAAAALPPGPVELAGPQLGRPRVGLVLSGGGARGLAHVGVLKVFERAHVPVDAIAGTSMGAIIGGLYASGMGAVEMERELGAIDWGAMFANRLPRESLSQRRKEEDFEISPAIEVGLSRIGSEPMLPIGSVSSRELELLLRRHTLAVRRAPSFDGLPIPFRAVATDMESGEAVVFRDGDLAQALRASMSVPGVFAPIEVDGRILGDGGLVDNLPVDVARAMGVDLIIAVNIGTPLAGRDTLGTVTGVTTQMINILTEQNVQRSLALLDPARDVLIAPPLGRLTSASFDRAADLVAAGEEHAERMLPRLAALRLGEADWLAHRRAQARPGDPPEPIASVRFEGQDLTQPQRLSPVMTVRPGQDFSVERVERDSRVLAASGDYLHVDYRVEDLPAGTGLVYRVEEKPWGPNYFRLGLALQSDFAGRGEFNALLSHNRHWLDDSGSEWRNRIQIGSVPRWFSELYVPLGAGSGPASDWFVALHGDASRRRQTLYEPVGATDSGRDPVVAGRQLRAAAEVGVDLGQPLGELGEWRVGLTQQLLRVQPESQDAVGASRTGTVLQALRAEEQALQTTLVMDQLDHASFPRQGWRVRLAAQTGRRRVYDTASGEDFGPFHRVEADLTRVASAGRQTLETTLKLRHARQPQPDGVAGHYLLGGFHNLSGYESDQLSGNDTLLARLTWSVRLTGQPVLTRGIFAGVTLEAGNAWLAPASMRLSQLRWGTSAFVAADTGLGPLYLGLTWAPLGRPGVTLMLGRP</sequence>
<keyword evidence="7" id="KW-1185">Reference proteome</keyword>
<evidence type="ECO:0000313" key="6">
    <source>
        <dbReference type="EMBL" id="NRT54608.1"/>
    </source>
</evidence>
<keyword evidence="2" id="KW-0472">Membrane</keyword>
<dbReference type="Pfam" id="PF07244">
    <property type="entry name" value="POTRA"/>
    <property type="match status" value="1"/>
</dbReference>
<dbReference type="PANTHER" id="PTHR14226">
    <property type="entry name" value="NEUROPATHY TARGET ESTERASE/SWISS CHEESE D.MELANOGASTER"/>
    <property type="match status" value="1"/>
</dbReference>
<feature type="domain" description="PNPLA" evidence="5">
    <location>
        <begin position="76"/>
        <end position="270"/>
    </location>
</feature>
<dbReference type="Pfam" id="PF01103">
    <property type="entry name" value="Omp85"/>
    <property type="match status" value="1"/>
</dbReference>
<name>A0ABX2FZH9_9BURK</name>
<dbReference type="InterPro" id="IPR002641">
    <property type="entry name" value="PNPLA_dom"/>
</dbReference>
<dbReference type="PANTHER" id="PTHR14226:SF29">
    <property type="entry name" value="NEUROPATHY TARGET ESTERASE SWS"/>
    <property type="match status" value="1"/>
</dbReference>
<comment type="subcellular location">
    <subcellularLocation>
        <location evidence="1">Membrane</location>
    </subcellularLocation>
</comment>
<evidence type="ECO:0000256" key="3">
    <source>
        <dbReference type="PROSITE-ProRule" id="PRU01161"/>
    </source>
</evidence>
<feature type="signal peptide" evidence="4">
    <location>
        <begin position="1"/>
        <end position="29"/>
    </location>
</feature>
<dbReference type="InterPro" id="IPR000184">
    <property type="entry name" value="Bac_surfAg_D15"/>
</dbReference>
<organism evidence="6 7">
    <name type="scientific">Sphaerotilus uruguayifluvii</name>
    <dbReference type="NCBI Taxonomy" id="2735897"/>
    <lineage>
        <taxon>Bacteria</taxon>
        <taxon>Pseudomonadati</taxon>
        <taxon>Pseudomonadota</taxon>
        <taxon>Betaproteobacteria</taxon>
        <taxon>Burkholderiales</taxon>
        <taxon>Sphaerotilaceae</taxon>
        <taxon>Sphaerotilus</taxon>
    </lineage>
</organism>
<dbReference type="InterPro" id="IPR050301">
    <property type="entry name" value="NTE"/>
</dbReference>
<evidence type="ECO:0000256" key="2">
    <source>
        <dbReference type="ARBA" id="ARBA00023136"/>
    </source>
</evidence>
<reference evidence="6 7" key="1">
    <citation type="submission" date="2020-05" db="EMBL/GenBank/DDBJ databases">
        <title>Genomic Encyclopedia of Type Strains, Phase IV (KMG-V): Genome sequencing to study the core and pangenomes of soil and plant-associated prokaryotes.</title>
        <authorList>
            <person name="Whitman W."/>
        </authorList>
    </citation>
    <scope>NUCLEOTIDE SEQUENCE [LARGE SCALE GENOMIC DNA]</scope>
    <source>
        <strain evidence="6 7">C29</strain>
    </source>
</reference>
<dbReference type="Proteomes" id="UP001516061">
    <property type="component" value="Unassembled WGS sequence"/>
</dbReference>
<dbReference type="InterPro" id="IPR010827">
    <property type="entry name" value="BamA/TamA_POTRA"/>
</dbReference>
<keyword evidence="3" id="KW-0443">Lipid metabolism</keyword>
<gene>
    <name evidence="6" type="ORF">HNQ01_000315</name>
</gene>
<keyword evidence="3" id="KW-0378">Hydrolase</keyword>
<protein>
    <submittedName>
        <fullName evidence="6">NTE family protein</fullName>
    </submittedName>
</protein>
<accession>A0ABX2FZH9</accession>
<feature type="short sequence motif" description="GXGXXG" evidence="3">
    <location>
        <begin position="80"/>
        <end position="85"/>
    </location>
</feature>
<dbReference type="PROSITE" id="PS51635">
    <property type="entry name" value="PNPLA"/>
    <property type="match status" value="1"/>
</dbReference>
<keyword evidence="4" id="KW-0732">Signal</keyword>
<comment type="caution">
    <text evidence="6">The sequence shown here is derived from an EMBL/GenBank/DDBJ whole genome shotgun (WGS) entry which is preliminary data.</text>
</comment>
<feature type="active site" description="Nucleophile" evidence="3">
    <location>
        <position position="109"/>
    </location>
</feature>
<evidence type="ECO:0000259" key="5">
    <source>
        <dbReference type="PROSITE" id="PS51635"/>
    </source>
</evidence>
<feature type="short sequence motif" description="GXSXG" evidence="3">
    <location>
        <begin position="107"/>
        <end position="111"/>
    </location>
</feature>
<proteinExistence type="predicted"/>
<feature type="active site" description="Proton acceptor" evidence="3">
    <location>
        <position position="257"/>
    </location>
</feature>
<evidence type="ECO:0000256" key="1">
    <source>
        <dbReference type="ARBA" id="ARBA00004370"/>
    </source>
</evidence>
<dbReference type="Pfam" id="PF01734">
    <property type="entry name" value="Patatin"/>
    <property type="match status" value="1"/>
</dbReference>
<keyword evidence="3" id="KW-0442">Lipid degradation</keyword>
<dbReference type="RefSeq" id="WP_217427361.1">
    <property type="nucleotide sequence ID" value="NZ_JABSNM010000001.1"/>
</dbReference>